<feature type="region of interest" description="Disordered" evidence="1">
    <location>
        <begin position="96"/>
        <end position="133"/>
    </location>
</feature>
<dbReference type="Proteomes" id="UP000646244">
    <property type="component" value="Unassembled WGS sequence"/>
</dbReference>
<evidence type="ECO:0000256" key="1">
    <source>
        <dbReference type="SAM" id="MobiDB-lite"/>
    </source>
</evidence>
<sequence>MVPGWPYSIVAAPETGRTAWTAVLDAVRLEPGADVAAVTTVQLRELVERLVAAGQWKPGDPEALVVLDAGYDAPRIAHLLTDLPVEILGRLRSDRVMHGRHRRGSTTPRAADHPSTEASSSSVTPARGVLSRL</sequence>
<gene>
    <name evidence="3" type="ORF">GCM10010507_63420</name>
</gene>
<organism evidence="3 4">
    <name type="scientific">Streptomyces cinnamoneus</name>
    <name type="common">Streptoverticillium cinnamoneum</name>
    <dbReference type="NCBI Taxonomy" id="53446"/>
    <lineage>
        <taxon>Bacteria</taxon>
        <taxon>Bacillati</taxon>
        <taxon>Actinomycetota</taxon>
        <taxon>Actinomycetes</taxon>
        <taxon>Kitasatosporales</taxon>
        <taxon>Streptomycetaceae</taxon>
        <taxon>Streptomyces</taxon>
        <taxon>Streptomyces cinnamoneus group</taxon>
    </lineage>
</organism>
<reference evidence="3" key="1">
    <citation type="journal article" date="2014" name="Int. J. Syst. Evol. Microbiol.">
        <title>Complete genome sequence of Corynebacterium casei LMG S-19264T (=DSM 44701T), isolated from a smear-ripened cheese.</title>
        <authorList>
            <consortium name="US DOE Joint Genome Institute (JGI-PGF)"/>
            <person name="Walter F."/>
            <person name="Albersmeier A."/>
            <person name="Kalinowski J."/>
            <person name="Ruckert C."/>
        </authorList>
    </citation>
    <scope>NUCLEOTIDE SEQUENCE</scope>
    <source>
        <strain evidence="3">JCM 4633</strain>
    </source>
</reference>
<accession>A0A918WRU2</accession>
<protein>
    <recommendedName>
        <fullName evidence="2">Transposase IS701-like DDE domain-containing protein</fullName>
    </recommendedName>
</protein>
<reference evidence="3" key="2">
    <citation type="submission" date="2020-09" db="EMBL/GenBank/DDBJ databases">
        <authorList>
            <person name="Sun Q."/>
            <person name="Ohkuma M."/>
        </authorList>
    </citation>
    <scope>NUCLEOTIDE SEQUENCE</scope>
    <source>
        <strain evidence="3">JCM 4633</strain>
    </source>
</reference>
<dbReference type="EMBL" id="BMVB01000067">
    <property type="protein sequence ID" value="GHC75499.1"/>
    <property type="molecule type" value="Genomic_DNA"/>
</dbReference>
<name>A0A918WRU2_STRCJ</name>
<evidence type="ECO:0000313" key="3">
    <source>
        <dbReference type="EMBL" id="GHC75499.1"/>
    </source>
</evidence>
<dbReference type="AlphaFoldDB" id="A0A918WRU2"/>
<evidence type="ECO:0000259" key="2">
    <source>
        <dbReference type="Pfam" id="PF13546"/>
    </source>
</evidence>
<feature type="domain" description="Transposase IS701-like DDE" evidence="2">
    <location>
        <begin position="2"/>
        <end position="110"/>
    </location>
</feature>
<comment type="caution">
    <text evidence="3">The sequence shown here is derived from an EMBL/GenBank/DDBJ whole genome shotgun (WGS) entry which is preliminary data.</text>
</comment>
<evidence type="ECO:0000313" key="4">
    <source>
        <dbReference type="Proteomes" id="UP000646244"/>
    </source>
</evidence>
<dbReference type="InterPro" id="IPR038721">
    <property type="entry name" value="IS701-like_DDE_dom"/>
</dbReference>
<dbReference type="Pfam" id="PF13546">
    <property type="entry name" value="DDE_5"/>
    <property type="match status" value="1"/>
</dbReference>
<proteinExistence type="predicted"/>